<evidence type="ECO:0000256" key="2">
    <source>
        <dbReference type="SAM" id="SignalP"/>
    </source>
</evidence>
<organism evidence="3 4">
    <name type="scientific">Elysia marginata</name>
    <dbReference type="NCBI Taxonomy" id="1093978"/>
    <lineage>
        <taxon>Eukaryota</taxon>
        <taxon>Metazoa</taxon>
        <taxon>Spiralia</taxon>
        <taxon>Lophotrochozoa</taxon>
        <taxon>Mollusca</taxon>
        <taxon>Gastropoda</taxon>
        <taxon>Heterobranchia</taxon>
        <taxon>Euthyneura</taxon>
        <taxon>Panpulmonata</taxon>
        <taxon>Sacoglossa</taxon>
        <taxon>Placobranchoidea</taxon>
        <taxon>Plakobranchidae</taxon>
        <taxon>Elysia</taxon>
    </lineage>
</organism>
<dbReference type="Proteomes" id="UP000762676">
    <property type="component" value="Unassembled WGS sequence"/>
</dbReference>
<feature type="compositionally biased region" description="Basic and acidic residues" evidence="1">
    <location>
        <begin position="462"/>
        <end position="472"/>
    </location>
</feature>
<feature type="region of interest" description="Disordered" evidence="1">
    <location>
        <begin position="375"/>
        <end position="404"/>
    </location>
</feature>
<protein>
    <submittedName>
        <fullName evidence="3">Protein PRQFV-amide</fullName>
    </submittedName>
</protein>
<evidence type="ECO:0000313" key="4">
    <source>
        <dbReference type="Proteomes" id="UP000762676"/>
    </source>
</evidence>
<feature type="compositionally biased region" description="Basic and acidic residues" evidence="1">
    <location>
        <begin position="484"/>
        <end position="493"/>
    </location>
</feature>
<feature type="compositionally biased region" description="Basic and acidic residues" evidence="1">
    <location>
        <begin position="550"/>
        <end position="563"/>
    </location>
</feature>
<dbReference type="AlphaFoldDB" id="A0AAV4FZX8"/>
<feature type="compositionally biased region" description="Polar residues" evidence="1">
    <location>
        <begin position="24"/>
        <end position="43"/>
    </location>
</feature>
<name>A0AAV4FZX8_9GAST</name>
<feature type="region of interest" description="Disordered" evidence="1">
    <location>
        <begin position="536"/>
        <end position="572"/>
    </location>
</feature>
<evidence type="ECO:0000256" key="1">
    <source>
        <dbReference type="SAM" id="MobiDB-lite"/>
    </source>
</evidence>
<keyword evidence="2" id="KW-0732">Signal</keyword>
<feature type="region of interest" description="Disordered" evidence="1">
    <location>
        <begin position="422"/>
        <end position="500"/>
    </location>
</feature>
<feature type="compositionally biased region" description="Acidic residues" evidence="1">
    <location>
        <begin position="540"/>
        <end position="549"/>
    </location>
</feature>
<feature type="compositionally biased region" description="Basic and acidic residues" evidence="1">
    <location>
        <begin position="395"/>
        <end position="404"/>
    </location>
</feature>
<gene>
    <name evidence="3" type="ORF">ElyMa_005851000</name>
</gene>
<comment type="caution">
    <text evidence="3">The sequence shown here is derived from an EMBL/GenBank/DDBJ whole genome shotgun (WGS) entry which is preliminary data.</text>
</comment>
<feature type="compositionally biased region" description="Basic and acidic residues" evidence="1">
    <location>
        <begin position="426"/>
        <end position="445"/>
    </location>
</feature>
<feature type="signal peptide" evidence="2">
    <location>
        <begin position="1"/>
        <end position="21"/>
    </location>
</feature>
<keyword evidence="4" id="KW-1185">Reference proteome</keyword>
<feature type="chain" id="PRO_5043573639" evidence="2">
    <location>
        <begin position="22"/>
        <end position="572"/>
    </location>
</feature>
<dbReference type="EMBL" id="BMAT01011756">
    <property type="protein sequence ID" value="GFR78506.1"/>
    <property type="molecule type" value="Genomic_DNA"/>
</dbReference>
<reference evidence="3 4" key="1">
    <citation type="journal article" date="2021" name="Elife">
        <title>Chloroplast acquisition without the gene transfer in kleptoplastic sea slugs, Plakobranchus ocellatus.</title>
        <authorList>
            <person name="Maeda T."/>
            <person name="Takahashi S."/>
            <person name="Yoshida T."/>
            <person name="Shimamura S."/>
            <person name="Takaki Y."/>
            <person name="Nagai Y."/>
            <person name="Toyoda A."/>
            <person name="Suzuki Y."/>
            <person name="Arimoto A."/>
            <person name="Ishii H."/>
            <person name="Satoh N."/>
            <person name="Nishiyama T."/>
            <person name="Hasebe M."/>
            <person name="Maruyama T."/>
            <person name="Minagawa J."/>
            <person name="Obokata J."/>
            <person name="Shigenobu S."/>
        </authorList>
    </citation>
    <scope>NUCLEOTIDE SEQUENCE [LARGE SCALE GENOMIC DNA]</scope>
</reference>
<evidence type="ECO:0000313" key="3">
    <source>
        <dbReference type="EMBL" id="GFR78506.1"/>
    </source>
</evidence>
<feature type="region of interest" description="Disordered" evidence="1">
    <location>
        <begin position="24"/>
        <end position="58"/>
    </location>
</feature>
<sequence length="572" mass="65085">MFAKVTISLALLLALSGMSSAKQPHQDTASFVSGAEQRQSSLPSHAAAGKRSKRDSISPDLYKATSEDAEMISGVPPPFPTDLNRPDVTEMLNDPAVMQALYDRAKAEGDGDDFISPYTLSPQLGTHEDDNDDELAEKRGRLFVGKRPRLFVGKRRLFVGKRPRMFVGKRQLFVGKRQRLFVGKRPRLFVGKRQRLFVGKRPRLFVGKRQRLFVGKRDWQSNLQRHLQEFLKQKEQIGDDFPKRFREFVGKRYGYLSDFQADKRPQRMFIGKRNDYAQMLQSVQDMVDKRARLFVGKREHFLNSYPDEENGISDFVDKRQDEVVNGANSIGQGGISNEGFEDNKRSRMFVGKRSDSDPYDLMDKRHRYFVGKRADSLFDNDGDKGRAAHNAASSPKDENLTGLKRAREFVGRRNCILIVTSGSTQKQRDIQRKRNRQAHKDRETETGTPRQRNRDRHTKKYRGQEKEKKDGDFDNNDDDASSSHVDDHYHGYNDDDYGDDNNDGYDDGIFVVVIVGGGSGAYSYDDGGVFVVVVSGSGADDYDGDEDDDEKHNKDTGEEDKKNSFLKTPNLV</sequence>
<feature type="compositionally biased region" description="Basic residues" evidence="1">
    <location>
        <begin position="451"/>
        <end position="461"/>
    </location>
</feature>
<proteinExistence type="predicted"/>
<accession>A0AAV4FZX8</accession>
<feature type="compositionally biased region" description="Basic and acidic residues" evidence="1">
    <location>
        <begin position="375"/>
        <end position="386"/>
    </location>
</feature>